<dbReference type="EMBL" id="MT144695">
    <property type="protein sequence ID" value="QJH97648.1"/>
    <property type="molecule type" value="Genomic_DNA"/>
</dbReference>
<evidence type="ECO:0000313" key="2">
    <source>
        <dbReference type="EMBL" id="QJA63395.1"/>
    </source>
</evidence>
<reference evidence="1" key="1">
    <citation type="submission" date="2020-03" db="EMBL/GenBank/DDBJ databases">
        <title>The deep terrestrial virosphere.</title>
        <authorList>
            <person name="Holmfeldt K."/>
            <person name="Nilsson E."/>
            <person name="Simone D."/>
            <person name="Lopez-Fernandez M."/>
            <person name="Wu X."/>
            <person name="de Brujin I."/>
            <person name="Lundin D."/>
            <person name="Andersson A."/>
            <person name="Bertilsson S."/>
            <person name="Dopson M."/>
        </authorList>
    </citation>
    <scope>NUCLEOTIDE SEQUENCE</scope>
    <source>
        <strain evidence="3">MM415A01400</strain>
        <strain evidence="2">MM415B00628</strain>
        <strain evidence="1">TM448A02226</strain>
        <strain evidence="4">TM448B01052</strain>
    </source>
</reference>
<evidence type="ECO:0000313" key="1">
    <source>
        <dbReference type="EMBL" id="QJA51608.1"/>
    </source>
</evidence>
<organism evidence="1">
    <name type="scientific">viral metagenome</name>
    <dbReference type="NCBI Taxonomy" id="1070528"/>
    <lineage>
        <taxon>unclassified sequences</taxon>
        <taxon>metagenomes</taxon>
        <taxon>organismal metagenomes</taxon>
    </lineage>
</organism>
<evidence type="ECO:0000313" key="3">
    <source>
        <dbReference type="EMBL" id="QJA76919.1"/>
    </source>
</evidence>
<dbReference type="AlphaFoldDB" id="A0A6H1ZVR8"/>
<dbReference type="EMBL" id="MT141496">
    <property type="protein sequence ID" value="QJA63395.1"/>
    <property type="molecule type" value="Genomic_DNA"/>
</dbReference>
<protein>
    <recommendedName>
        <fullName evidence="5">Pectinesterase</fullName>
    </recommendedName>
</protein>
<evidence type="ECO:0008006" key="5">
    <source>
        <dbReference type="Google" id="ProtNLM"/>
    </source>
</evidence>
<gene>
    <name evidence="3" type="ORF">MM415A01400_0013</name>
    <name evidence="2" type="ORF">MM415B00628_0013</name>
    <name evidence="1" type="ORF">TM448A02226_0004</name>
    <name evidence="4" type="ORF">TM448B01052_0014</name>
</gene>
<dbReference type="EMBL" id="MT144277">
    <property type="protein sequence ID" value="QJA51608.1"/>
    <property type="molecule type" value="Genomic_DNA"/>
</dbReference>
<evidence type="ECO:0000313" key="4">
    <source>
        <dbReference type="EMBL" id="QJH97648.1"/>
    </source>
</evidence>
<proteinExistence type="predicted"/>
<dbReference type="EMBL" id="MT142252">
    <property type="protein sequence ID" value="QJA76919.1"/>
    <property type="molecule type" value="Genomic_DNA"/>
</dbReference>
<sequence>MAYNMNSGYGQALQNYVASQVPTFGRMFVLMNSSDTDEENYQRMQETFPVDPNGVVRFFTSLASAYAAMESNNNDVLLIDGNSAHSHTGELAISSNRAHFIGMDGGDRFSGQGAKVQSTAGTAAASVIAVSGTRNTFRNIKFIQADDEATSQNVLKESGESSLYKNCQFMFEDVDELDQTDTYEILFAGDSTEFHNCQIGADTLTTSAARSGVAFDKIGSARAVCSLWKDCIWRVQSSSADFTFVKVIATTDLAFSHVFVNPIFISAIIASTSAVASTVAVSSVSSLVEGNVLFVNPATNAASFSTTSDNFKVVGAGMQEGATGNATATIGVGLVPD</sequence>
<name>A0A6H1ZVR8_9ZZZZ</name>
<accession>A0A6H1ZVR8</accession>